<keyword evidence="1" id="KW-0472">Membrane</keyword>
<dbReference type="Pfam" id="PF08592">
    <property type="entry name" value="Anthrone_oxy"/>
    <property type="match status" value="1"/>
</dbReference>
<gene>
    <name evidence="2" type="ORF">WJX68_11855</name>
</gene>
<feature type="transmembrane region" description="Helical" evidence="1">
    <location>
        <begin position="53"/>
        <end position="80"/>
    </location>
</feature>
<sequence>MTGPLDGALTGAAVTGAGLLGGIYLAFSVAVVPALRRRPAAEAAAVMRGVNRVIVNPVFGTLFAGTALVAGAVTVAGVLGGAPLRAAGGLAVLAGFAVTAAVNIPLNHALDRDGDWAAFAPRWAAANHVRAGASALGVVALLL</sequence>
<name>A0ABU8T6Q2_9PSEU</name>
<accession>A0ABU8T6Q2</accession>
<dbReference type="RefSeq" id="WP_340289606.1">
    <property type="nucleotide sequence ID" value="NZ_JBBJUP010000008.1"/>
</dbReference>
<reference evidence="2 3" key="1">
    <citation type="submission" date="2024-03" db="EMBL/GenBank/DDBJ databases">
        <title>Draft genome sequence of Pseudonocardia sp. DW16-2.</title>
        <authorList>
            <person name="Duangmal K."/>
        </authorList>
    </citation>
    <scope>NUCLEOTIDE SEQUENCE [LARGE SCALE GENOMIC DNA]</scope>
    <source>
        <strain evidence="2 3">DW16-2</strain>
    </source>
</reference>
<evidence type="ECO:0000313" key="2">
    <source>
        <dbReference type="EMBL" id="MEJ8279627.1"/>
    </source>
</evidence>
<organism evidence="2 3">
    <name type="scientific">Pseudonocardia spirodelae</name>
    <dbReference type="NCBI Taxonomy" id="3133431"/>
    <lineage>
        <taxon>Bacteria</taxon>
        <taxon>Bacillati</taxon>
        <taxon>Actinomycetota</taxon>
        <taxon>Actinomycetes</taxon>
        <taxon>Pseudonocardiales</taxon>
        <taxon>Pseudonocardiaceae</taxon>
        <taxon>Pseudonocardia</taxon>
    </lineage>
</organism>
<dbReference type="Proteomes" id="UP001364211">
    <property type="component" value="Unassembled WGS sequence"/>
</dbReference>
<proteinExistence type="predicted"/>
<protein>
    <submittedName>
        <fullName evidence="2">Anthrone oxygenase family protein</fullName>
    </submittedName>
</protein>
<dbReference type="InterPro" id="IPR013901">
    <property type="entry name" value="Anthrone_oxy"/>
</dbReference>
<keyword evidence="1" id="KW-0812">Transmembrane</keyword>
<dbReference type="EMBL" id="JBBJUP010000008">
    <property type="protein sequence ID" value="MEJ8279627.1"/>
    <property type="molecule type" value="Genomic_DNA"/>
</dbReference>
<evidence type="ECO:0000313" key="3">
    <source>
        <dbReference type="Proteomes" id="UP001364211"/>
    </source>
</evidence>
<feature type="transmembrane region" description="Helical" evidence="1">
    <location>
        <begin position="86"/>
        <end position="106"/>
    </location>
</feature>
<feature type="transmembrane region" description="Helical" evidence="1">
    <location>
        <begin position="12"/>
        <end position="32"/>
    </location>
</feature>
<comment type="caution">
    <text evidence="2">The sequence shown here is derived from an EMBL/GenBank/DDBJ whole genome shotgun (WGS) entry which is preliminary data.</text>
</comment>
<keyword evidence="1" id="KW-1133">Transmembrane helix</keyword>
<evidence type="ECO:0000256" key="1">
    <source>
        <dbReference type="SAM" id="Phobius"/>
    </source>
</evidence>
<keyword evidence="3" id="KW-1185">Reference proteome</keyword>